<dbReference type="SMART" id="SM00382">
    <property type="entry name" value="AAA"/>
    <property type="match status" value="2"/>
</dbReference>
<dbReference type="AlphaFoldDB" id="A0A5C6LSS3"/>
<evidence type="ECO:0000256" key="2">
    <source>
        <dbReference type="ARBA" id="ARBA00022448"/>
    </source>
</evidence>
<dbReference type="PROSITE" id="PS50893">
    <property type="entry name" value="ABC_TRANSPORTER_2"/>
    <property type="match status" value="2"/>
</dbReference>
<dbReference type="SUPFAM" id="SSF52540">
    <property type="entry name" value="P-loop containing nucleoside triphosphate hydrolases"/>
    <property type="match status" value="2"/>
</dbReference>
<dbReference type="InterPro" id="IPR003593">
    <property type="entry name" value="AAA+_ATPase"/>
</dbReference>
<keyword evidence="2" id="KW-0813">Transport</keyword>
<dbReference type="FunFam" id="3.40.50.300:FF:000016">
    <property type="entry name" value="Oligopeptide ABC transporter ATP-binding component"/>
    <property type="match status" value="2"/>
</dbReference>
<dbReference type="GO" id="GO:0016887">
    <property type="term" value="F:ATP hydrolysis activity"/>
    <property type="evidence" value="ECO:0007669"/>
    <property type="project" value="InterPro"/>
</dbReference>
<protein>
    <submittedName>
        <fullName evidence="6">ABC transporter ATP-binding protein</fullName>
    </submittedName>
</protein>
<reference evidence="6 7" key="1">
    <citation type="submission" date="2019-08" db="EMBL/GenBank/DDBJ databases">
        <title>Whole genome sequencing of chitin degrading bacteria Chitinophaga pinensis YS16.</title>
        <authorList>
            <person name="Singh R.P."/>
            <person name="Manchanda G."/>
            <person name="Maurya I.K."/>
            <person name="Joshi N.K."/>
            <person name="Srivastava A.K."/>
        </authorList>
    </citation>
    <scope>NUCLEOTIDE SEQUENCE [LARGE SCALE GENOMIC DNA]</scope>
    <source>
        <strain evidence="6 7">YS-16</strain>
    </source>
</reference>
<comment type="caution">
    <text evidence="6">The sequence shown here is derived from an EMBL/GenBank/DDBJ whole genome shotgun (WGS) entry which is preliminary data.</text>
</comment>
<dbReference type="InterPro" id="IPR027417">
    <property type="entry name" value="P-loop_NTPase"/>
</dbReference>
<dbReference type="CDD" id="cd03257">
    <property type="entry name" value="ABC_NikE_OppD_transporters"/>
    <property type="match status" value="2"/>
</dbReference>
<dbReference type="InterPro" id="IPR017871">
    <property type="entry name" value="ABC_transporter-like_CS"/>
</dbReference>
<dbReference type="Gene3D" id="3.40.50.300">
    <property type="entry name" value="P-loop containing nucleotide triphosphate hydrolases"/>
    <property type="match status" value="2"/>
</dbReference>
<dbReference type="OrthoDB" id="1115710at2"/>
<dbReference type="GO" id="GO:0055085">
    <property type="term" value="P:transmembrane transport"/>
    <property type="evidence" value="ECO:0007669"/>
    <property type="project" value="UniProtKB-ARBA"/>
</dbReference>
<keyword evidence="4 6" id="KW-0067">ATP-binding</keyword>
<dbReference type="InterPro" id="IPR003439">
    <property type="entry name" value="ABC_transporter-like_ATP-bd"/>
</dbReference>
<accession>A0A5C6LSS3</accession>
<name>A0A5C6LSS3_9BACT</name>
<dbReference type="GO" id="GO:0015833">
    <property type="term" value="P:peptide transport"/>
    <property type="evidence" value="ECO:0007669"/>
    <property type="project" value="InterPro"/>
</dbReference>
<dbReference type="GO" id="GO:0005524">
    <property type="term" value="F:ATP binding"/>
    <property type="evidence" value="ECO:0007669"/>
    <property type="project" value="UniProtKB-KW"/>
</dbReference>
<dbReference type="RefSeq" id="WP_146305819.1">
    <property type="nucleotide sequence ID" value="NZ_VOHS01000013.1"/>
</dbReference>
<dbReference type="InterPro" id="IPR013563">
    <property type="entry name" value="Oligopep_ABC_C"/>
</dbReference>
<comment type="similarity">
    <text evidence="1">Belongs to the ABC transporter superfamily.</text>
</comment>
<gene>
    <name evidence="6" type="ORF">FEF09_14690</name>
</gene>
<evidence type="ECO:0000256" key="1">
    <source>
        <dbReference type="ARBA" id="ARBA00005417"/>
    </source>
</evidence>
<organism evidence="6 7">
    <name type="scientific">Chitinophaga pinensis</name>
    <dbReference type="NCBI Taxonomy" id="79329"/>
    <lineage>
        <taxon>Bacteria</taxon>
        <taxon>Pseudomonadati</taxon>
        <taxon>Bacteroidota</taxon>
        <taxon>Chitinophagia</taxon>
        <taxon>Chitinophagales</taxon>
        <taxon>Chitinophagaceae</taxon>
        <taxon>Chitinophaga</taxon>
    </lineage>
</organism>
<dbReference type="PANTHER" id="PTHR43776">
    <property type="entry name" value="TRANSPORT ATP-BINDING PROTEIN"/>
    <property type="match status" value="1"/>
</dbReference>
<dbReference type="Proteomes" id="UP000318815">
    <property type="component" value="Unassembled WGS sequence"/>
</dbReference>
<evidence type="ECO:0000313" key="6">
    <source>
        <dbReference type="EMBL" id="TWV99696.1"/>
    </source>
</evidence>
<dbReference type="NCBIfam" id="NF008453">
    <property type="entry name" value="PRK11308.1"/>
    <property type="match status" value="2"/>
</dbReference>
<keyword evidence="3" id="KW-0547">Nucleotide-binding</keyword>
<dbReference type="Pfam" id="PF00005">
    <property type="entry name" value="ABC_tran"/>
    <property type="match status" value="2"/>
</dbReference>
<dbReference type="NCBIfam" id="NF007739">
    <property type="entry name" value="PRK10419.1"/>
    <property type="match status" value="2"/>
</dbReference>
<dbReference type="EMBL" id="VOHS01000013">
    <property type="protein sequence ID" value="TWV99696.1"/>
    <property type="molecule type" value="Genomic_DNA"/>
</dbReference>
<evidence type="ECO:0000256" key="3">
    <source>
        <dbReference type="ARBA" id="ARBA00022741"/>
    </source>
</evidence>
<evidence type="ECO:0000256" key="4">
    <source>
        <dbReference type="ARBA" id="ARBA00022840"/>
    </source>
</evidence>
<dbReference type="PANTHER" id="PTHR43776:SF7">
    <property type="entry name" value="D,D-DIPEPTIDE TRANSPORT ATP-BINDING PROTEIN DDPF-RELATED"/>
    <property type="match status" value="1"/>
</dbReference>
<dbReference type="Pfam" id="PF08352">
    <property type="entry name" value="oligo_HPY"/>
    <property type="match status" value="2"/>
</dbReference>
<feature type="domain" description="ABC transporter" evidence="5">
    <location>
        <begin position="323"/>
        <end position="574"/>
    </location>
</feature>
<feature type="domain" description="ABC transporter" evidence="5">
    <location>
        <begin position="6"/>
        <end position="260"/>
    </location>
</feature>
<dbReference type="InterPro" id="IPR050319">
    <property type="entry name" value="ABC_transp_ATP-bind"/>
</dbReference>
<evidence type="ECO:0000313" key="7">
    <source>
        <dbReference type="Proteomes" id="UP000318815"/>
    </source>
</evidence>
<dbReference type="PROSITE" id="PS00211">
    <property type="entry name" value="ABC_TRANSPORTER_1"/>
    <property type="match status" value="2"/>
</dbReference>
<keyword evidence="7" id="KW-1185">Reference proteome</keyword>
<sequence>MQQPLLSIRDLMVSFGSTHAVNGISLDIMPGEIVGIVGESGSGKSVTALSLMRLLQHPGRITGGSLQYHLSGSKMPVTDIARLSENELRSWRGNEIAMIFQEPMTSLNPLHTCGHQVMEALLLHKRGMNREAARLQTLALFKQVRLPDPELIMDRYPHQLSGGQKQRVMIAMAISCQPRLLIADEPTTALDVTVQKTILELLKDLQKQTGMSVIFITHDLGVIAEIADRVAVMYKGRIVEEGSVAQLFTHPQHPYTKGLLACRPPLDKRLFRLPVTRDFMEIDPQGEIVEKAQEVKAFVHSLEVPQELIAGREALLMQRPPLLEVKDLHTWFPARKNIFGKVLSWTKAVNGVSFDIREGETMGLVGESGCGKTTLGRTLLRLAEPTSGSIFYKGKDITALPAGDLRDLRKDIQIIFQDPYSSLNPRMTIGRAIEEPMKVHGLYGTEQGRRERVRELLAKVNLLPEHYNRYPHEFSGGQRQRIVIARALALDPSFIICDESVAALDVSIQAQVLNLLMQLREEFGFTSIFISHDLSVVRFISDRMMVMNRGQIEEAGPAAEVYEQPKSEYTRQLINSIPKNIYV</sequence>
<evidence type="ECO:0000259" key="5">
    <source>
        <dbReference type="PROSITE" id="PS50893"/>
    </source>
</evidence>
<proteinExistence type="inferred from homology"/>